<evidence type="ECO:0000313" key="6">
    <source>
        <dbReference type="Proteomes" id="UP000595140"/>
    </source>
</evidence>
<keyword evidence="3" id="KW-0812">Transmembrane</keyword>
<comment type="subcellular location">
    <subcellularLocation>
        <location evidence="1">Nucleus</location>
    </subcellularLocation>
</comment>
<feature type="transmembrane region" description="Helical" evidence="3">
    <location>
        <begin position="132"/>
        <end position="151"/>
    </location>
</feature>
<evidence type="ECO:0000259" key="4">
    <source>
        <dbReference type="Pfam" id="PF12108"/>
    </source>
</evidence>
<reference evidence="5 6" key="1">
    <citation type="submission" date="2018-04" db="EMBL/GenBank/DDBJ databases">
        <authorList>
            <person name="Vogel A."/>
        </authorList>
    </citation>
    <scope>NUCLEOTIDE SEQUENCE [LARGE SCALE GENOMIC DNA]</scope>
</reference>
<feature type="domain" description="Splicing factor SF3a60 binding" evidence="4">
    <location>
        <begin position="81"/>
        <end position="104"/>
    </location>
</feature>
<keyword evidence="6" id="KW-1185">Reference proteome</keyword>
<dbReference type="InterPro" id="IPR051421">
    <property type="entry name" value="RNA_Proc_DNA_Dmg_Regulator"/>
</dbReference>
<dbReference type="InterPro" id="IPR021966">
    <property type="entry name" value="SF3a60_bindingd"/>
</dbReference>
<keyword evidence="3" id="KW-0472">Membrane</keyword>
<organism evidence="5 6">
    <name type="scientific">Cuscuta campestris</name>
    <dbReference type="NCBI Taxonomy" id="132261"/>
    <lineage>
        <taxon>Eukaryota</taxon>
        <taxon>Viridiplantae</taxon>
        <taxon>Streptophyta</taxon>
        <taxon>Embryophyta</taxon>
        <taxon>Tracheophyta</taxon>
        <taxon>Spermatophyta</taxon>
        <taxon>Magnoliopsida</taxon>
        <taxon>eudicotyledons</taxon>
        <taxon>Gunneridae</taxon>
        <taxon>Pentapetalae</taxon>
        <taxon>asterids</taxon>
        <taxon>lamiids</taxon>
        <taxon>Solanales</taxon>
        <taxon>Convolvulaceae</taxon>
        <taxon>Cuscuteae</taxon>
        <taxon>Cuscuta</taxon>
        <taxon>Cuscuta subgen. Grammica</taxon>
        <taxon>Cuscuta sect. Cleistogrammica</taxon>
    </lineage>
</organism>
<name>A0A484N0Q4_9ASTE</name>
<dbReference type="PANTHER" id="PTHR12786">
    <property type="entry name" value="SPLICING FACTOR SF3A-RELATED"/>
    <property type="match status" value="1"/>
</dbReference>
<accession>A0A484N0Q4</accession>
<evidence type="ECO:0000313" key="5">
    <source>
        <dbReference type="EMBL" id="VFQ93624.1"/>
    </source>
</evidence>
<dbReference type="OrthoDB" id="2160351at2759"/>
<evidence type="ECO:0000256" key="1">
    <source>
        <dbReference type="ARBA" id="ARBA00004123"/>
    </source>
</evidence>
<gene>
    <name evidence="5" type="ORF">CCAM_LOCUS35400</name>
</gene>
<dbReference type="EMBL" id="OOIL02004941">
    <property type="protein sequence ID" value="VFQ93624.1"/>
    <property type="molecule type" value="Genomic_DNA"/>
</dbReference>
<protein>
    <recommendedName>
        <fullName evidence="4">Splicing factor SF3a60 binding domain-containing protein</fullName>
    </recommendedName>
</protein>
<dbReference type="AlphaFoldDB" id="A0A484N0Q4"/>
<evidence type="ECO:0000256" key="3">
    <source>
        <dbReference type="SAM" id="Phobius"/>
    </source>
</evidence>
<dbReference type="PANTHER" id="PTHR12786:SF2">
    <property type="entry name" value="SPLICING FACTOR 3A SUBUNIT 3"/>
    <property type="match status" value="1"/>
</dbReference>
<dbReference type="Proteomes" id="UP000595140">
    <property type="component" value="Unassembled WGS sequence"/>
</dbReference>
<keyword evidence="3" id="KW-1133">Transmembrane helix</keyword>
<dbReference type="GO" id="GO:0005681">
    <property type="term" value="C:spliceosomal complex"/>
    <property type="evidence" value="ECO:0007669"/>
    <property type="project" value="TreeGrafter"/>
</dbReference>
<sequence length="162" mass="18593">MPSTLLEVTRASHEEIERLERVIVKDLQTEPATNKDRLYQSHRIRNVIERIIDTTHRLVDIYEDKDGARKDEIAALGGQTATGSNMYSAFYDRLKEIREYHRQNLGARVLDTSDEYEQLLKHEQPITFSGEVSAFTILAIICACICIWMTCGSTSVPKSFRE</sequence>
<dbReference type="GO" id="GO:0003723">
    <property type="term" value="F:RNA binding"/>
    <property type="evidence" value="ECO:0007669"/>
    <property type="project" value="TreeGrafter"/>
</dbReference>
<evidence type="ECO:0000256" key="2">
    <source>
        <dbReference type="ARBA" id="ARBA00023242"/>
    </source>
</evidence>
<dbReference type="GO" id="GO:0000398">
    <property type="term" value="P:mRNA splicing, via spliceosome"/>
    <property type="evidence" value="ECO:0007669"/>
    <property type="project" value="TreeGrafter"/>
</dbReference>
<keyword evidence="2" id="KW-0539">Nucleus</keyword>
<proteinExistence type="predicted"/>
<dbReference type="Pfam" id="PF12108">
    <property type="entry name" value="SF3a60_bindingd"/>
    <property type="match status" value="1"/>
</dbReference>